<dbReference type="Gene3D" id="2.80.10.50">
    <property type="match status" value="1"/>
</dbReference>
<evidence type="ECO:0000313" key="3">
    <source>
        <dbReference type="Proteomes" id="UP001516464"/>
    </source>
</evidence>
<feature type="signal peptide" evidence="1">
    <location>
        <begin position="1"/>
        <end position="26"/>
    </location>
</feature>
<dbReference type="SUPFAM" id="SSF50370">
    <property type="entry name" value="Ricin B-like lectins"/>
    <property type="match status" value="1"/>
</dbReference>
<comment type="caution">
    <text evidence="2">The sequence shown here is derived from an EMBL/GenBank/DDBJ whole genome shotgun (WGS) entry which is preliminary data.</text>
</comment>
<sequence>MKILHLFILAHIRTILVNIASHSTNGKYIGIDPSRNYPIFTDYENAEILSLKPAAVDSRDVYIASYKTPGEVFDLKGNGKELIMYKHNGQYNQRFYLVKHPSNGYQIINQGLCIQYMNSTKDFKKKTCDGNPDQLFDFVRVEDNDEEEKNSYSESSYNRK</sequence>
<proteinExistence type="predicted"/>
<keyword evidence="1" id="KW-0732">Signal</keyword>
<evidence type="ECO:0008006" key="4">
    <source>
        <dbReference type="Google" id="ProtNLM"/>
    </source>
</evidence>
<organism evidence="2 3">
    <name type="scientific">Astathelohania contejeani</name>
    <dbReference type="NCBI Taxonomy" id="164912"/>
    <lineage>
        <taxon>Eukaryota</taxon>
        <taxon>Fungi</taxon>
        <taxon>Fungi incertae sedis</taxon>
        <taxon>Microsporidia</taxon>
        <taxon>Astathelohaniidae</taxon>
        <taxon>Astathelohania</taxon>
    </lineage>
</organism>
<dbReference type="InterPro" id="IPR035992">
    <property type="entry name" value="Ricin_B-like_lectins"/>
</dbReference>
<accession>A0ABQ7I2L5</accession>
<keyword evidence="3" id="KW-1185">Reference proteome</keyword>
<name>A0ABQ7I2L5_9MICR</name>
<feature type="chain" id="PRO_5047244526" description="Ricin B lectin domain-containing protein" evidence="1">
    <location>
        <begin position="27"/>
        <end position="160"/>
    </location>
</feature>
<evidence type="ECO:0000256" key="1">
    <source>
        <dbReference type="SAM" id="SignalP"/>
    </source>
</evidence>
<dbReference type="CDD" id="cd00161">
    <property type="entry name" value="beta-trefoil_Ricin-like"/>
    <property type="match status" value="1"/>
</dbReference>
<gene>
    <name evidence="2" type="ORF">TCON_0119</name>
</gene>
<dbReference type="EMBL" id="SBIQ01000004">
    <property type="protein sequence ID" value="KAF7684694.1"/>
    <property type="molecule type" value="Genomic_DNA"/>
</dbReference>
<dbReference type="Proteomes" id="UP001516464">
    <property type="component" value="Unassembled WGS sequence"/>
</dbReference>
<reference evidence="2 3" key="1">
    <citation type="submission" date="2019-01" db="EMBL/GenBank/DDBJ databases">
        <title>Genomes sequencing and comparative genomics of infectious freshwater microsporidia, Cucumispora dikerogammari and Thelohania contejeani.</title>
        <authorList>
            <person name="Cormier A."/>
            <person name="Giraud I."/>
            <person name="Wattier R."/>
            <person name="Teixeira M."/>
            <person name="Grandjean F."/>
            <person name="Rigaud T."/>
            <person name="Cordaux R."/>
        </authorList>
    </citation>
    <scope>NUCLEOTIDE SEQUENCE [LARGE SCALE GENOMIC DNA]</scope>
    <source>
        <strain evidence="2">T1</strain>
        <tissue evidence="2">Spores</tissue>
    </source>
</reference>
<evidence type="ECO:0000313" key="2">
    <source>
        <dbReference type="EMBL" id="KAF7684694.1"/>
    </source>
</evidence>
<protein>
    <recommendedName>
        <fullName evidence="4">Ricin B lectin domain-containing protein</fullName>
    </recommendedName>
</protein>